<evidence type="ECO:0000313" key="1">
    <source>
        <dbReference type="EMBL" id="KAI0049091.1"/>
    </source>
</evidence>
<protein>
    <submittedName>
        <fullName evidence="1">Uncharacterized protein</fullName>
    </submittedName>
</protein>
<accession>A0ACB8RYA4</accession>
<reference evidence="1" key="2">
    <citation type="journal article" date="2022" name="New Phytol.">
        <title>Evolutionary transition to the ectomycorrhizal habit in the genomes of a hyperdiverse lineage of mushroom-forming fungi.</title>
        <authorList>
            <person name="Looney B."/>
            <person name="Miyauchi S."/>
            <person name="Morin E."/>
            <person name="Drula E."/>
            <person name="Courty P.E."/>
            <person name="Kohler A."/>
            <person name="Kuo A."/>
            <person name="LaButti K."/>
            <person name="Pangilinan J."/>
            <person name="Lipzen A."/>
            <person name="Riley R."/>
            <person name="Andreopoulos W."/>
            <person name="He G."/>
            <person name="Johnson J."/>
            <person name="Nolan M."/>
            <person name="Tritt A."/>
            <person name="Barry K.W."/>
            <person name="Grigoriev I.V."/>
            <person name="Nagy L.G."/>
            <person name="Hibbett D."/>
            <person name="Henrissat B."/>
            <person name="Matheny P.B."/>
            <person name="Labbe J."/>
            <person name="Martin F.M."/>
        </authorList>
    </citation>
    <scope>NUCLEOTIDE SEQUENCE</scope>
    <source>
        <strain evidence="1">FP105234-sp</strain>
    </source>
</reference>
<comment type="caution">
    <text evidence="1">The sequence shown here is derived from an EMBL/GenBank/DDBJ whole genome shotgun (WGS) entry which is preliminary data.</text>
</comment>
<keyword evidence="2" id="KW-1185">Reference proteome</keyword>
<proteinExistence type="predicted"/>
<evidence type="ECO:0000313" key="2">
    <source>
        <dbReference type="Proteomes" id="UP000814033"/>
    </source>
</evidence>
<gene>
    <name evidence="1" type="ORF">FA95DRAFT_947620</name>
</gene>
<name>A0ACB8RYA4_9AGAM</name>
<reference evidence="1" key="1">
    <citation type="submission" date="2021-02" db="EMBL/GenBank/DDBJ databases">
        <authorList>
            <consortium name="DOE Joint Genome Institute"/>
            <person name="Ahrendt S."/>
            <person name="Looney B.P."/>
            <person name="Miyauchi S."/>
            <person name="Morin E."/>
            <person name="Drula E."/>
            <person name="Courty P.E."/>
            <person name="Chicoki N."/>
            <person name="Fauchery L."/>
            <person name="Kohler A."/>
            <person name="Kuo A."/>
            <person name="Labutti K."/>
            <person name="Pangilinan J."/>
            <person name="Lipzen A."/>
            <person name="Riley R."/>
            <person name="Andreopoulos W."/>
            <person name="He G."/>
            <person name="Johnson J."/>
            <person name="Barry K.W."/>
            <person name="Grigoriev I.V."/>
            <person name="Nagy L."/>
            <person name="Hibbett D."/>
            <person name="Henrissat B."/>
            <person name="Matheny P.B."/>
            <person name="Labbe J."/>
            <person name="Martin F."/>
        </authorList>
    </citation>
    <scope>NUCLEOTIDE SEQUENCE</scope>
    <source>
        <strain evidence="1">FP105234-sp</strain>
    </source>
</reference>
<dbReference type="EMBL" id="MU275877">
    <property type="protein sequence ID" value="KAI0049091.1"/>
    <property type="molecule type" value="Genomic_DNA"/>
</dbReference>
<organism evidence="1 2">
    <name type="scientific">Auriscalpium vulgare</name>
    <dbReference type="NCBI Taxonomy" id="40419"/>
    <lineage>
        <taxon>Eukaryota</taxon>
        <taxon>Fungi</taxon>
        <taxon>Dikarya</taxon>
        <taxon>Basidiomycota</taxon>
        <taxon>Agaricomycotina</taxon>
        <taxon>Agaricomycetes</taxon>
        <taxon>Russulales</taxon>
        <taxon>Auriscalpiaceae</taxon>
        <taxon>Auriscalpium</taxon>
    </lineage>
</organism>
<dbReference type="Proteomes" id="UP000814033">
    <property type="component" value="Unassembled WGS sequence"/>
</dbReference>
<sequence length="113" mass="12173">MSRHLCPGHNILEPCASRSPLVRIPRSLHRRPQLKHLQWSLYSLLHLAAPLCLSHVHTGQATTCRQGTAIGLCTRTHTFLAAAGMNSVQAIRRSAAGSQPGVLVNLPSAARAT</sequence>